<protein>
    <submittedName>
        <fullName evidence="1">Uncharacterized protein</fullName>
    </submittedName>
</protein>
<sequence length="159" mass="17870">MLRLMGAIIYGYYRVEKGGKQENCRYTESKCQNDSEDGGKYECNNEVTRVAKKIGRKGEFKVASHSPDPKMIGFPKVGLTNRETQNGQESERRPAQYCGAFTILPDFWKYWALKLDVASRDTSWKLDFNAKGYLAQNLQPHGAAAVKRDSMGIDCTGTA</sequence>
<organism evidence="1 2">
    <name type="scientific">Imshaugia aleurites</name>
    <dbReference type="NCBI Taxonomy" id="172621"/>
    <lineage>
        <taxon>Eukaryota</taxon>
        <taxon>Fungi</taxon>
        <taxon>Dikarya</taxon>
        <taxon>Ascomycota</taxon>
        <taxon>Pezizomycotina</taxon>
        <taxon>Lecanoromycetes</taxon>
        <taxon>OSLEUM clade</taxon>
        <taxon>Lecanoromycetidae</taxon>
        <taxon>Lecanorales</taxon>
        <taxon>Lecanorineae</taxon>
        <taxon>Parmeliaceae</taxon>
        <taxon>Imshaugia</taxon>
    </lineage>
</organism>
<evidence type="ECO:0000313" key="1">
    <source>
        <dbReference type="EMBL" id="CAF9929109.1"/>
    </source>
</evidence>
<evidence type="ECO:0000313" key="2">
    <source>
        <dbReference type="Proteomes" id="UP000664534"/>
    </source>
</evidence>
<keyword evidence="2" id="KW-1185">Reference proteome</keyword>
<proteinExistence type="predicted"/>
<dbReference type="Proteomes" id="UP000664534">
    <property type="component" value="Unassembled WGS sequence"/>
</dbReference>
<comment type="caution">
    <text evidence="1">The sequence shown here is derived from an EMBL/GenBank/DDBJ whole genome shotgun (WGS) entry which is preliminary data.</text>
</comment>
<reference evidence="1" key="1">
    <citation type="submission" date="2021-03" db="EMBL/GenBank/DDBJ databases">
        <authorList>
            <person name="Tagirdzhanova G."/>
        </authorList>
    </citation>
    <scope>NUCLEOTIDE SEQUENCE</scope>
</reference>
<name>A0A8H3IW09_9LECA</name>
<dbReference type="AlphaFoldDB" id="A0A8H3IW09"/>
<gene>
    <name evidence="1" type="ORF">IMSHALPRED_007816</name>
</gene>
<dbReference type="EMBL" id="CAJPDT010000052">
    <property type="protein sequence ID" value="CAF9929109.1"/>
    <property type="molecule type" value="Genomic_DNA"/>
</dbReference>
<accession>A0A8H3IW09</accession>